<accession>A0A849P513</accession>
<evidence type="ECO:0000313" key="2">
    <source>
        <dbReference type="Proteomes" id="UP000537862"/>
    </source>
</evidence>
<keyword evidence="2" id="KW-1185">Reference proteome</keyword>
<name>A0A849P513_9BURK</name>
<dbReference type="AlphaFoldDB" id="A0A849P513"/>
<sequence>MIFSQVVQAEEKALMNLQQADFGDIINDLVEQGWFVKNGNEEIDEIWRDDDVLTMDKIKVNRRHHLNPEGRIKILSPDYPKIATKLMLDIMTEVGVNRNYNLDTYHADTIKEPYFQEFSKELIGKAWEKYQDYKTNKTQYFVGSDIVNNAQHTMTCYVDIKDQPLRHILYHDYLHWCSSMKRDSASLLLTYVSVPQINPQTNQFYRTVYQG</sequence>
<dbReference type="Proteomes" id="UP000537862">
    <property type="component" value="Unassembled WGS sequence"/>
</dbReference>
<dbReference type="RefSeq" id="WP_171679774.1">
    <property type="nucleotide sequence ID" value="NZ_JABGBN010000001.1"/>
</dbReference>
<proteinExistence type="predicted"/>
<protein>
    <submittedName>
        <fullName evidence="1">Uncharacterized protein</fullName>
    </submittedName>
</protein>
<dbReference type="EMBL" id="JABGBN010000001">
    <property type="protein sequence ID" value="NOL51103.1"/>
    <property type="molecule type" value="Genomic_DNA"/>
</dbReference>
<evidence type="ECO:0000313" key="1">
    <source>
        <dbReference type="EMBL" id="NOL51103.1"/>
    </source>
</evidence>
<gene>
    <name evidence="1" type="ORF">HKX39_02780</name>
</gene>
<organism evidence="1 2">
    <name type="scientific">Pelistega suis</name>
    <dbReference type="NCBI Taxonomy" id="1631957"/>
    <lineage>
        <taxon>Bacteria</taxon>
        <taxon>Pseudomonadati</taxon>
        <taxon>Pseudomonadota</taxon>
        <taxon>Betaproteobacteria</taxon>
        <taxon>Burkholderiales</taxon>
        <taxon>Alcaligenaceae</taxon>
        <taxon>Pelistega</taxon>
    </lineage>
</organism>
<reference evidence="1 2" key="1">
    <citation type="submission" date="2020-05" db="EMBL/GenBank/DDBJ databases">
        <authorList>
            <person name="Niu N."/>
        </authorList>
    </citation>
    <scope>NUCLEOTIDE SEQUENCE [LARGE SCALE GENOMIC DNA]</scope>
    <source>
        <strain evidence="1 2">3340-03</strain>
    </source>
</reference>
<comment type="caution">
    <text evidence="1">The sequence shown here is derived from an EMBL/GenBank/DDBJ whole genome shotgun (WGS) entry which is preliminary data.</text>
</comment>